<organism evidence="2 3">
    <name type="scientific">Cajanus cajan</name>
    <name type="common">Pigeon pea</name>
    <name type="synonym">Cajanus indicus</name>
    <dbReference type="NCBI Taxonomy" id="3821"/>
    <lineage>
        <taxon>Eukaryota</taxon>
        <taxon>Viridiplantae</taxon>
        <taxon>Streptophyta</taxon>
        <taxon>Embryophyta</taxon>
        <taxon>Tracheophyta</taxon>
        <taxon>Spermatophyta</taxon>
        <taxon>Magnoliopsida</taxon>
        <taxon>eudicotyledons</taxon>
        <taxon>Gunneridae</taxon>
        <taxon>Pentapetalae</taxon>
        <taxon>rosids</taxon>
        <taxon>fabids</taxon>
        <taxon>Fabales</taxon>
        <taxon>Fabaceae</taxon>
        <taxon>Papilionoideae</taxon>
        <taxon>50 kb inversion clade</taxon>
        <taxon>NPAAA clade</taxon>
        <taxon>indigoferoid/millettioid clade</taxon>
        <taxon>Phaseoleae</taxon>
        <taxon>Cajanus</taxon>
    </lineage>
</organism>
<evidence type="ECO:0000259" key="1">
    <source>
        <dbReference type="Pfam" id="PF24626"/>
    </source>
</evidence>
<dbReference type="PANTHER" id="PTHR35046">
    <property type="entry name" value="ZINC KNUCKLE (CCHC-TYPE) FAMILY PROTEIN"/>
    <property type="match status" value="1"/>
</dbReference>
<accession>A0A151TWQ2</accession>
<evidence type="ECO:0000313" key="3">
    <source>
        <dbReference type="Proteomes" id="UP000075243"/>
    </source>
</evidence>
<dbReference type="AlphaFoldDB" id="A0A151TWQ2"/>
<name>A0A151TWQ2_CAJCA</name>
<evidence type="ECO:0000313" key="2">
    <source>
        <dbReference type="EMBL" id="KYP71384.1"/>
    </source>
</evidence>
<reference evidence="2 3" key="1">
    <citation type="journal article" date="2012" name="Nat. Biotechnol.">
        <title>Draft genome sequence of pigeonpea (Cajanus cajan), an orphan legume crop of resource-poor farmers.</title>
        <authorList>
            <person name="Varshney R.K."/>
            <person name="Chen W."/>
            <person name="Li Y."/>
            <person name="Bharti A.K."/>
            <person name="Saxena R.K."/>
            <person name="Schlueter J.A."/>
            <person name="Donoghue M.T."/>
            <person name="Azam S."/>
            <person name="Fan G."/>
            <person name="Whaley A.M."/>
            <person name="Farmer A.D."/>
            <person name="Sheridan J."/>
            <person name="Iwata A."/>
            <person name="Tuteja R."/>
            <person name="Penmetsa R.V."/>
            <person name="Wu W."/>
            <person name="Upadhyaya H.D."/>
            <person name="Yang S.P."/>
            <person name="Shah T."/>
            <person name="Saxena K.B."/>
            <person name="Michael T."/>
            <person name="McCombie W.R."/>
            <person name="Yang B."/>
            <person name="Zhang G."/>
            <person name="Yang H."/>
            <person name="Wang J."/>
            <person name="Spillane C."/>
            <person name="Cook D.R."/>
            <person name="May G.D."/>
            <person name="Xu X."/>
            <person name="Jackson S.A."/>
        </authorList>
    </citation>
    <scope>NUCLEOTIDE SEQUENCE [LARGE SCALE GENOMIC DNA]</scope>
    <source>
        <strain evidence="3">cv. Asha</strain>
    </source>
</reference>
<protein>
    <recommendedName>
        <fullName evidence="1">Tf2-1-like SH3-like domain-containing protein</fullName>
    </recommendedName>
</protein>
<feature type="domain" description="Tf2-1-like SH3-like" evidence="1">
    <location>
        <begin position="58"/>
        <end position="119"/>
    </location>
</feature>
<dbReference type="PANTHER" id="PTHR35046:SF9">
    <property type="entry name" value="RNA-DIRECTED DNA POLYMERASE"/>
    <property type="match status" value="1"/>
</dbReference>
<dbReference type="OMA" id="YRANEPD"/>
<dbReference type="Proteomes" id="UP000075243">
    <property type="component" value="Chromosome 3"/>
</dbReference>
<dbReference type="Pfam" id="PF24626">
    <property type="entry name" value="SH3_Tf2-1"/>
    <property type="match status" value="1"/>
</dbReference>
<dbReference type="InterPro" id="IPR056924">
    <property type="entry name" value="SH3_Tf2-1"/>
</dbReference>
<gene>
    <name evidence="2" type="ORF">KK1_010643</name>
</gene>
<dbReference type="EMBL" id="CM003605">
    <property type="protein sequence ID" value="KYP71384.1"/>
    <property type="molecule type" value="Genomic_DNA"/>
</dbReference>
<dbReference type="Gramene" id="C.cajan_10343.t">
    <property type="protein sequence ID" value="C.cajan_10343.t.cds1"/>
    <property type="gene ID" value="C.cajan_10343"/>
</dbReference>
<keyword evidence="3" id="KW-1185">Reference proteome</keyword>
<sequence length="137" mass="16013">MGLIPLLDVVSFIHQEGASRVEFVKKLHERVKTQIQQQTEKNTKHNNKGQKKVIFKQGDWVWLHLRKERFPTKRNSKLNPREDGPFQVIQRINNNAYRLGLPNDYGVSPNFNVCNLIPFIRATNDKEEPATLRINLL</sequence>
<proteinExistence type="predicted"/>